<keyword evidence="2" id="KW-1185">Reference proteome</keyword>
<accession>A0ABZ2I9B0</accession>
<dbReference type="EMBL" id="CP146276">
    <property type="protein sequence ID" value="WWT34764.1"/>
    <property type="molecule type" value="Genomic_DNA"/>
</dbReference>
<gene>
    <name evidence="1" type="ORF">V6617_18665</name>
</gene>
<evidence type="ECO:0000313" key="2">
    <source>
        <dbReference type="Proteomes" id="UP001369958"/>
    </source>
</evidence>
<evidence type="ECO:0000313" key="1">
    <source>
        <dbReference type="EMBL" id="WWT34764.1"/>
    </source>
</evidence>
<reference evidence="1 2" key="1">
    <citation type="submission" date="2024-02" db="EMBL/GenBank/DDBJ databases">
        <title>Complete genome sequence of Pelagibacterium nitratireducens ZH15.</title>
        <authorList>
            <person name="Zhao L.H."/>
        </authorList>
    </citation>
    <scope>NUCLEOTIDE SEQUENCE [LARGE SCALE GENOMIC DNA]</scope>
    <source>
        <strain evidence="1 2">ZH15</strain>
        <plasmid evidence="1 2">unnamed</plasmid>
    </source>
</reference>
<geneLocation type="plasmid" evidence="1 2">
    <name>unnamed</name>
</geneLocation>
<sequence>MAKPNAYVLRLDKARAEVFADALNESGLFAEAVPSFSHSRNVPLVCFIVGSQGRITHIASGRRGANAGTQQSRLNVNDVESLKTRLTVQKVINGVPARNRKVVADRFRNGGLLTPKAFDEVIDLIVRLAPETGKSIDRFTKTTRDRLSRLSGEAREALGQQKEAVATAMSLAGIDRAPLREWALHEDAAPQSFLDGLSESRQREDEMIVRDLSMVPGYEFIRRVPNASAAVFQDEETGNRLTVVLANRLRLEEQTGTDLIYYNERFKSFVLVQYKAMEPDENEGSIFRFPEKKLSEEIERMEAFLEELTKLEESGTTDDFRLNNDPFFLKFCPRIQFEPDSSALTKGMYVPLSYWKRLSDDDALLGPKGGRRLAYSNVRRYFDNSAFVSVVKGAWVGTCVDQSAVIEQWMRAIIETGRSITFAVKPDDEPDGEKESVGIAPDLGLDGLEIEDDAEELIRVIIERD</sequence>
<dbReference type="Proteomes" id="UP001369958">
    <property type="component" value="Plasmid unnamed"/>
</dbReference>
<keyword evidence="1" id="KW-0614">Plasmid</keyword>
<proteinExistence type="predicted"/>
<name>A0ABZ2I9B0_9HYPH</name>
<dbReference type="RefSeq" id="WP_338610856.1">
    <property type="nucleotide sequence ID" value="NZ_CP146276.1"/>
</dbReference>
<organism evidence="1 2">
    <name type="scientific">Pelagibacterium nitratireducens</name>
    <dbReference type="NCBI Taxonomy" id="1046114"/>
    <lineage>
        <taxon>Bacteria</taxon>
        <taxon>Pseudomonadati</taxon>
        <taxon>Pseudomonadota</taxon>
        <taxon>Alphaproteobacteria</taxon>
        <taxon>Hyphomicrobiales</taxon>
        <taxon>Devosiaceae</taxon>
        <taxon>Pelagibacterium</taxon>
    </lineage>
</organism>
<protein>
    <submittedName>
        <fullName evidence="1">Uncharacterized protein</fullName>
    </submittedName>
</protein>